<accession>A0AA38ITS5</accession>
<dbReference type="EMBL" id="JALNTZ010000003">
    <property type="protein sequence ID" value="KAJ3659817.1"/>
    <property type="molecule type" value="Genomic_DNA"/>
</dbReference>
<proteinExistence type="predicted"/>
<evidence type="ECO:0000313" key="1">
    <source>
        <dbReference type="EMBL" id="KAJ3659817.1"/>
    </source>
</evidence>
<dbReference type="AlphaFoldDB" id="A0AA38ITS5"/>
<keyword evidence="2" id="KW-1185">Reference proteome</keyword>
<comment type="caution">
    <text evidence="1">The sequence shown here is derived from an EMBL/GenBank/DDBJ whole genome shotgun (WGS) entry which is preliminary data.</text>
</comment>
<evidence type="ECO:0000313" key="2">
    <source>
        <dbReference type="Proteomes" id="UP001168821"/>
    </source>
</evidence>
<reference evidence="1" key="1">
    <citation type="journal article" date="2023" name="G3 (Bethesda)">
        <title>Whole genome assemblies of Zophobas morio and Tenebrio molitor.</title>
        <authorList>
            <person name="Kaur S."/>
            <person name="Stinson S.A."/>
            <person name="diCenzo G.C."/>
        </authorList>
    </citation>
    <scope>NUCLEOTIDE SEQUENCE</scope>
    <source>
        <strain evidence="1">QUZm001</strain>
    </source>
</reference>
<name>A0AA38ITS5_9CUCU</name>
<gene>
    <name evidence="1" type="ORF">Zmor_011485</name>
</gene>
<organism evidence="1 2">
    <name type="scientific">Zophobas morio</name>
    <dbReference type="NCBI Taxonomy" id="2755281"/>
    <lineage>
        <taxon>Eukaryota</taxon>
        <taxon>Metazoa</taxon>
        <taxon>Ecdysozoa</taxon>
        <taxon>Arthropoda</taxon>
        <taxon>Hexapoda</taxon>
        <taxon>Insecta</taxon>
        <taxon>Pterygota</taxon>
        <taxon>Neoptera</taxon>
        <taxon>Endopterygota</taxon>
        <taxon>Coleoptera</taxon>
        <taxon>Polyphaga</taxon>
        <taxon>Cucujiformia</taxon>
        <taxon>Tenebrionidae</taxon>
        <taxon>Zophobas</taxon>
    </lineage>
</organism>
<protein>
    <submittedName>
        <fullName evidence="1">Uncharacterized protein</fullName>
    </submittedName>
</protein>
<dbReference type="Proteomes" id="UP001168821">
    <property type="component" value="Unassembled WGS sequence"/>
</dbReference>
<sequence>MVYLLRRTFKNPNHNTVAKLQKTYVRPILEYSNLVWYPILVRDSDLLEGVQRRMTRLPYGILRPSYEQRLVIMKCPALGQRRTRGDAIATFIALILNVPPTNSMLTLNSDVRTRGHQFKLQKEAFRTRTRQLFFSNRIFDTWNSLPLQVVCSPSVLSFKKNFDHFMNM</sequence>